<feature type="region of interest" description="Disordered" evidence="1">
    <location>
        <begin position="80"/>
        <end position="110"/>
    </location>
</feature>
<evidence type="ECO:0000256" key="1">
    <source>
        <dbReference type="SAM" id="MobiDB-lite"/>
    </source>
</evidence>
<proteinExistence type="predicted"/>
<feature type="compositionally biased region" description="Low complexity" evidence="1">
    <location>
        <begin position="80"/>
        <end position="96"/>
    </location>
</feature>
<evidence type="ECO:0000313" key="3">
    <source>
        <dbReference type="Proteomes" id="UP001586593"/>
    </source>
</evidence>
<keyword evidence="3" id="KW-1185">Reference proteome</keyword>
<accession>A0ABR3VSD0</accession>
<evidence type="ECO:0000313" key="2">
    <source>
        <dbReference type="EMBL" id="KAL1844565.1"/>
    </source>
</evidence>
<sequence>MHRFPCRRLARSWLRNPQRRSQRVPPSATALMSPPNPRLARRSRRCGKLTLARGVSVLTGKEPPSRLTRVVQLLTAMSCCPPSASASSSARWTSSSPWPPMPRSAATSTP</sequence>
<name>A0ABR3VSD0_9PEZI</name>
<gene>
    <name evidence="2" type="ORF">VTK73DRAFT_2297</name>
</gene>
<dbReference type="Proteomes" id="UP001586593">
    <property type="component" value="Unassembled WGS sequence"/>
</dbReference>
<reference evidence="2 3" key="1">
    <citation type="journal article" date="2024" name="Commun. Biol.">
        <title>Comparative genomic analysis of thermophilic fungi reveals convergent evolutionary adaptations and gene losses.</title>
        <authorList>
            <person name="Steindorff A.S."/>
            <person name="Aguilar-Pontes M.V."/>
            <person name="Robinson A.J."/>
            <person name="Andreopoulos B."/>
            <person name="LaButti K."/>
            <person name="Kuo A."/>
            <person name="Mondo S."/>
            <person name="Riley R."/>
            <person name="Otillar R."/>
            <person name="Haridas S."/>
            <person name="Lipzen A."/>
            <person name="Grimwood J."/>
            <person name="Schmutz J."/>
            <person name="Clum A."/>
            <person name="Reid I.D."/>
            <person name="Moisan M.C."/>
            <person name="Butler G."/>
            <person name="Nguyen T.T.M."/>
            <person name="Dewar K."/>
            <person name="Conant G."/>
            <person name="Drula E."/>
            <person name="Henrissat B."/>
            <person name="Hansel C."/>
            <person name="Singer S."/>
            <person name="Hutchinson M.I."/>
            <person name="de Vries R.P."/>
            <person name="Natvig D.O."/>
            <person name="Powell A.J."/>
            <person name="Tsang A."/>
            <person name="Grigoriev I.V."/>
        </authorList>
    </citation>
    <scope>NUCLEOTIDE SEQUENCE [LARGE SCALE GENOMIC DNA]</scope>
    <source>
        <strain evidence="2 3">ATCC 24622</strain>
    </source>
</reference>
<organism evidence="2 3">
    <name type="scientific">Phialemonium thermophilum</name>
    <dbReference type="NCBI Taxonomy" id="223376"/>
    <lineage>
        <taxon>Eukaryota</taxon>
        <taxon>Fungi</taxon>
        <taxon>Dikarya</taxon>
        <taxon>Ascomycota</taxon>
        <taxon>Pezizomycotina</taxon>
        <taxon>Sordariomycetes</taxon>
        <taxon>Sordariomycetidae</taxon>
        <taxon>Cephalothecales</taxon>
        <taxon>Cephalothecaceae</taxon>
        <taxon>Phialemonium</taxon>
    </lineage>
</organism>
<feature type="region of interest" description="Disordered" evidence="1">
    <location>
        <begin position="13"/>
        <end position="42"/>
    </location>
</feature>
<dbReference type="EMBL" id="JAZHXJ010001624">
    <property type="protein sequence ID" value="KAL1844565.1"/>
    <property type="molecule type" value="Genomic_DNA"/>
</dbReference>
<protein>
    <submittedName>
        <fullName evidence="2">Uncharacterized protein</fullName>
    </submittedName>
</protein>
<comment type="caution">
    <text evidence="2">The sequence shown here is derived from an EMBL/GenBank/DDBJ whole genome shotgun (WGS) entry which is preliminary data.</text>
</comment>